<dbReference type="Gene3D" id="3.40.390.10">
    <property type="entry name" value="Collagenase (Catalytic Domain)"/>
    <property type="match status" value="1"/>
</dbReference>
<evidence type="ECO:0000256" key="1">
    <source>
        <dbReference type="ARBA" id="ARBA00001947"/>
    </source>
</evidence>
<dbReference type="OMA" id="CFGIDHC"/>
<dbReference type="AlphaFoldDB" id="A0A0C4DL38"/>
<evidence type="ECO:0000313" key="11">
    <source>
        <dbReference type="Proteomes" id="UP000011715"/>
    </source>
</evidence>
<evidence type="ECO:0000256" key="5">
    <source>
        <dbReference type="ARBA" id="ARBA00022833"/>
    </source>
</evidence>
<feature type="chain" id="PRO_5009385093" description="Archaemetzincin-2" evidence="8">
    <location>
        <begin position="24"/>
        <end position="507"/>
    </location>
</feature>
<proteinExistence type="predicted"/>
<comment type="cofactor">
    <cofactor evidence="1">
        <name>Zn(2+)</name>
        <dbReference type="ChEBI" id="CHEBI:29105"/>
    </cofactor>
</comment>
<evidence type="ECO:0000313" key="10">
    <source>
        <dbReference type="EnsemblFungi" id="MAPG_00475T0"/>
    </source>
</evidence>
<evidence type="ECO:0000256" key="4">
    <source>
        <dbReference type="ARBA" id="ARBA00022801"/>
    </source>
</evidence>
<sequence>MQATIAFDQLVALALLQTPPCAADFAVQSGTQYPYCTSGGFTSTNFMDCSCKRSGGYVVESSPHAKEVGFKRATHERRLAATTASGRVPNPKQDASSNATITESDLALAFPAPLVLPGDDLALDPSYPPQSLRSWKREPERNKITRDRQIIYVAAPPVINANVKGMGAWSSPKDDGRDNQPSLELPKVAELVAFLSAFYHGLPVKELDEPFEFFPWEADEPKRKRARGGTGRGKAAVPEQEATTPHVGLRFRDGCTRVRTRPCPDGVFSRQLCLSDMLDAVLEMVPQDAYAVLLLADHDTYEDEDDDFCCGRAFGGSRIAVVSSARYHPMLDPIIDRPHMWPASHCRDHVASLCDGAATTAAADLVAPSPMRSALDAAAMLRQDAIDLVGLWFSRVCRTAAHELGHCLGLDHCVYYACIMQGTAGMAEDYRQPPYTCPICSRKLAHAVATELGSSSILLGDDAVCSEDEYLMARNRALLLVCQKWPQVAMFAGYCAWLEGVMARKQP</sequence>
<dbReference type="eggNOG" id="ENOG502QVTZ">
    <property type="taxonomic scope" value="Eukaryota"/>
</dbReference>
<dbReference type="InterPro" id="IPR024079">
    <property type="entry name" value="MetalloPept_cat_dom_sf"/>
</dbReference>
<organism evidence="10 11">
    <name type="scientific">Magnaporthiopsis poae (strain ATCC 64411 / 73-15)</name>
    <name type="common">Kentucky bluegrass fungus</name>
    <name type="synonym">Magnaporthe poae</name>
    <dbReference type="NCBI Taxonomy" id="644358"/>
    <lineage>
        <taxon>Eukaryota</taxon>
        <taxon>Fungi</taxon>
        <taxon>Dikarya</taxon>
        <taxon>Ascomycota</taxon>
        <taxon>Pezizomycotina</taxon>
        <taxon>Sordariomycetes</taxon>
        <taxon>Sordariomycetidae</taxon>
        <taxon>Magnaporthales</taxon>
        <taxon>Magnaporthaceae</taxon>
        <taxon>Magnaporthiopsis</taxon>
    </lineage>
</organism>
<dbReference type="OrthoDB" id="2365600at2759"/>
<dbReference type="InterPro" id="IPR012962">
    <property type="entry name" value="Pept_M54_archaemetzincn"/>
</dbReference>
<dbReference type="EnsemblFungi" id="MAPG_00475T0">
    <property type="protein sequence ID" value="MAPG_00475T0"/>
    <property type="gene ID" value="MAPG_00475"/>
</dbReference>
<evidence type="ECO:0000256" key="2">
    <source>
        <dbReference type="ARBA" id="ARBA00022670"/>
    </source>
</evidence>
<keyword evidence="5" id="KW-0862">Zinc</keyword>
<keyword evidence="11" id="KW-1185">Reference proteome</keyword>
<keyword evidence="8" id="KW-0732">Signal</keyword>
<dbReference type="PANTHER" id="PTHR15910">
    <property type="entry name" value="ARCHAEMETZINCIN"/>
    <property type="match status" value="1"/>
</dbReference>
<feature type="signal peptide" evidence="8">
    <location>
        <begin position="1"/>
        <end position="23"/>
    </location>
</feature>
<evidence type="ECO:0000313" key="9">
    <source>
        <dbReference type="EMBL" id="KLU81385.1"/>
    </source>
</evidence>
<evidence type="ECO:0000256" key="6">
    <source>
        <dbReference type="ARBA" id="ARBA00023049"/>
    </source>
</evidence>
<dbReference type="GO" id="GO:0008237">
    <property type="term" value="F:metallopeptidase activity"/>
    <property type="evidence" value="ECO:0007669"/>
    <property type="project" value="UniProtKB-KW"/>
</dbReference>
<dbReference type="EMBL" id="GL876966">
    <property type="protein sequence ID" value="KLU81385.1"/>
    <property type="molecule type" value="Genomic_DNA"/>
</dbReference>
<keyword evidence="4" id="KW-0378">Hydrolase</keyword>
<protein>
    <recommendedName>
        <fullName evidence="12">Archaemetzincin-2</fullName>
    </recommendedName>
</protein>
<reference evidence="9" key="3">
    <citation type="submission" date="2011-03" db="EMBL/GenBank/DDBJ databases">
        <title>Annotation of Magnaporthe poae ATCC 64411.</title>
        <authorList>
            <person name="Ma L.-J."/>
            <person name="Dead R."/>
            <person name="Young S.K."/>
            <person name="Zeng Q."/>
            <person name="Gargeya S."/>
            <person name="Fitzgerald M."/>
            <person name="Haas B."/>
            <person name="Abouelleil A."/>
            <person name="Alvarado L."/>
            <person name="Arachchi H.M."/>
            <person name="Berlin A."/>
            <person name="Brown A."/>
            <person name="Chapman S.B."/>
            <person name="Chen Z."/>
            <person name="Dunbar C."/>
            <person name="Freedman E."/>
            <person name="Gearin G."/>
            <person name="Gellesch M."/>
            <person name="Goldberg J."/>
            <person name="Griggs A."/>
            <person name="Gujja S."/>
            <person name="Heiman D."/>
            <person name="Howarth C."/>
            <person name="Larson L."/>
            <person name="Lui A."/>
            <person name="MacDonald P.J.P."/>
            <person name="Mehta T."/>
            <person name="Montmayeur A."/>
            <person name="Murphy C."/>
            <person name="Neiman D."/>
            <person name="Pearson M."/>
            <person name="Priest M."/>
            <person name="Roberts A."/>
            <person name="Saif S."/>
            <person name="Shea T."/>
            <person name="Shenoy N."/>
            <person name="Sisk P."/>
            <person name="Stolte C."/>
            <person name="Sykes S."/>
            <person name="Yandava C."/>
            <person name="Wortman J."/>
            <person name="Nusbaum C."/>
            <person name="Birren B."/>
        </authorList>
    </citation>
    <scope>NUCLEOTIDE SEQUENCE</scope>
    <source>
        <strain evidence="9">ATCC 64411</strain>
    </source>
</reference>
<dbReference type="PANTHER" id="PTHR15910:SF1">
    <property type="entry name" value="ARCHAEMETZINCIN-2"/>
    <property type="match status" value="1"/>
</dbReference>
<name>A0A0C4DL38_MAGP6</name>
<accession>A0A0C4DL38</accession>
<reference evidence="10" key="5">
    <citation type="submission" date="2015-06" db="UniProtKB">
        <authorList>
            <consortium name="EnsemblFungi"/>
        </authorList>
    </citation>
    <scope>IDENTIFICATION</scope>
    <source>
        <strain evidence="10">ATCC 64411</strain>
    </source>
</reference>
<dbReference type="GO" id="GO:0006508">
    <property type="term" value="P:proteolysis"/>
    <property type="evidence" value="ECO:0007669"/>
    <property type="project" value="UniProtKB-KW"/>
</dbReference>
<keyword evidence="6" id="KW-0482">Metalloprotease</keyword>
<gene>
    <name evidence="9" type="ORF">MAPG_00475</name>
</gene>
<feature type="region of interest" description="Disordered" evidence="7">
    <location>
        <begin position="223"/>
        <end position="243"/>
    </location>
</feature>
<dbReference type="Pfam" id="PF07998">
    <property type="entry name" value="Peptidase_M54"/>
    <property type="match status" value="1"/>
</dbReference>
<dbReference type="GO" id="GO:0046872">
    <property type="term" value="F:metal ion binding"/>
    <property type="evidence" value="ECO:0007669"/>
    <property type="project" value="UniProtKB-KW"/>
</dbReference>
<dbReference type="VEuPathDB" id="FungiDB:MAPG_00475"/>
<evidence type="ECO:0008006" key="12">
    <source>
        <dbReference type="Google" id="ProtNLM"/>
    </source>
</evidence>
<keyword evidence="3" id="KW-0479">Metal-binding</keyword>
<reference evidence="9" key="2">
    <citation type="submission" date="2010-05" db="EMBL/GenBank/DDBJ databases">
        <title>The Genome Sequence of Magnaporthe poae strain ATCC 64411.</title>
        <authorList>
            <consortium name="The Broad Institute Genome Sequencing Platform"/>
            <consortium name="Broad Institute Genome Sequencing Center for Infectious Disease"/>
            <person name="Ma L.-J."/>
            <person name="Dead R."/>
            <person name="Young S."/>
            <person name="Zeng Q."/>
            <person name="Koehrsen M."/>
            <person name="Alvarado L."/>
            <person name="Berlin A."/>
            <person name="Chapman S.B."/>
            <person name="Chen Z."/>
            <person name="Freedman E."/>
            <person name="Gellesch M."/>
            <person name="Goldberg J."/>
            <person name="Griggs A."/>
            <person name="Gujja S."/>
            <person name="Heilman E.R."/>
            <person name="Heiman D."/>
            <person name="Hepburn T."/>
            <person name="Howarth C."/>
            <person name="Jen D."/>
            <person name="Larson L."/>
            <person name="Mehta T."/>
            <person name="Neiman D."/>
            <person name="Pearson M."/>
            <person name="Roberts A."/>
            <person name="Saif S."/>
            <person name="Shea T."/>
            <person name="Shenoy N."/>
            <person name="Sisk P."/>
            <person name="Stolte C."/>
            <person name="Sykes S."/>
            <person name="Walk T."/>
            <person name="White J."/>
            <person name="Yandava C."/>
            <person name="Haas B."/>
            <person name="Nusbaum C."/>
            <person name="Birren B."/>
        </authorList>
    </citation>
    <scope>NUCLEOTIDE SEQUENCE</scope>
    <source>
        <strain evidence="9">ATCC 64411</strain>
    </source>
</reference>
<reference evidence="10" key="4">
    <citation type="journal article" date="2015" name="G3 (Bethesda)">
        <title>Genome sequences of three phytopathogenic species of the Magnaporthaceae family of fungi.</title>
        <authorList>
            <person name="Okagaki L.H."/>
            <person name="Nunes C.C."/>
            <person name="Sailsbery J."/>
            <person name="Clay B."/>
            <person name="Brown D."/>
            <person name="John T."/>
            <person name="Oh Y."/>
            <person name="Young N."/>
            <person name="Fitzgerald M."/>
            <person name="Haas B.J."/>
            <person name="Zeng Q."/>
            <person name="Young S."/>
            <person name="Adiconis X."/>
            <person name="Fan L."/>
            <person name="Levin J.Z."/>
            <person name="Mitchell T.K."/>
            <person name="Okubara P.A."/>
            <person name="Farman M.L."/>
            <person name="Kohn L.M."/>
            <person name="Birren B."/>
            <person name="Ma L.-J."/>
            <person name="Dean R.A."/>
        </authorList>
    </citation>
    <scope>NUCLEOTIDE SEQUENCE</scope>
    <source>
        <strain evidence="10">ATCC 64411 / 73-15</strain>
    </source>
</reference>
<dbReference type="SUPFAM" id="SSF55486">
    <property type="entry name" value="Metalloproteases ('zincins'), catalytic domain"/>
    <property type="match status" value="1"/>
</dbReference>
<dbReference type="EMBL" id="ADBL01000113">
    <property type="status" value="NOT_ANNOTATED_CDS"/>
    <property type="molecule type" value="Genomic_DNA"/>
</dbReference>
<evidence type="ECO:0000256" key="3">
    <source>
        <dbReference type="ARBA" id="ARBA00022723"/>
    </source>
</evidence>
<evidence type="ECO:0000256" key="7">
    <source>
        <dbReference type="SAM" id="MobiDB-lite"/>
    </source>
</evidence>
<reference evidence="11" key="1">
    <citation type="submission" date="2010-05" db="EMBL/GenBank/DDBJ databases">
        <title>The genome sequence of Magnaporthe poae strain ATCC 64411.</title>
        <authorList>
            <person name="Ma L.-J."/>
            <person name="Dead R."/>
            <person name="Young S."/>
            <person name="Zeng Q."/>
            <person name="Koehrsen M."/>
            <person name="Alvarado L."/>
            <person name="Berlin A."/>
            <person name="Chapman S.B."/>
            <person name="Chen Z."/>
            <person name="Freedman E."/>
            <person name="Gellesch M."/>
            <person name="Goldberg J."/>
            <person name="Griggs A."/>
            <person name="Gujja S."/>
            <person name="Heilman E.R."/>
            <person name="Heiman D."/>
            <person name="Hepburn T."/>
            <person name="Howarth C."/>
            <person name="Jen D."/>
            <person name="Larson L."/>
            <person name="Mehta T."/>
            <person name="Neiman D."/>
            <person name="Pearson M."/>
            <person name="Roberts A."/>
            <person name="Saif S."/>
            <person name="Shea T."/>
            <person name="Shenoy N."/>
            <person name="Sisk P."/>
            <person name="Stolte C."/>
            <person name="Sykes S."/>
            <person name="Walk T."/>
            <person name="White J."/>
            <person name="Yandava C."/>
            <person name="Haas B."/>
            <person name="Nusbaum C."/>
            <person name="Birren B."/>
        </authorList>
    </citation>
    <scope>NUCLEOTIDE SEQUENCE [LARGE SCALE GENOMIC DNA]</scope>
    <source>
        <strain evidence="11">ATCC 64411 / 73-15</strain>
    </source>
</reference>
<dbReference type="CDD" id="cd11375">
    <property type="entry name" value="Peptidase_M54"/>
    <property type="match status" value="1"/>
</dbReference>
<keyword evidence="2" id="KW-0645">Protease</keyword>
<dbReference type="Proteomes" id="UP000011715">
    <property type="component" value="Unassembled WGS sequence"/>
</dbReference>
<evidence type="ECO:0000256" key="8">
    <source>
        <dbReference type="SAM" id="SignalP"/>
    </source>
</evidence>